<accession>A0A366HWA5</accession>
<evidence type="ECO:0000256" key="1">
    <source>
        <dbReference type="ARBA" id="ARBA00022763"/>
    </source>
</evidence>
<dbReference type="PANTHER" id="PTHR10815:SF14">
    <property type="entry name" value="BIFUNCTIONAL TRANSCRIPTIONAL ACTIVATOR_DNA REPAIR ENZYME ADA"/>
    <property type="match status" value="1"/>
</dbReference>
<reference evidence="3 4" key="1">
    <citation type="submission" date="2018-06" db="EMBL/GenBank/DDBJ databases">
        <title>Genomic Encyclopedia of Type Strains, Phase IV (KMG-IV): sequencing the most valuable type-strain genomes for metagenomic binning, comparative biology and taxonomic classification.</title>
        <authorList>
            <person name="Goeker M."/>
        </authorList>
    </citation>
    <scope>NUCLEOTIDE SEQUENCE [LARGE SCALE GENOMIC DNA]</scope>
    <source>
        <strain evidence="3 4">DSM 30166</strain>
    </source>
</reference>
<comment type="caution">
    <text evidence="3">The sequence shown here is derived from an EMBL/GenBank/DDBJ whole genome shotgun (WGS) entry which is preliminary data.</text>
</comment>
<dbReference type="GO" id="GO:0006281">
    <property type="term" value="P:DNA repair"/>
    <property type="evidence" value="ECO:0007669"/>
    <property type="project" value="InterPro"/>
</dbReference>
<dbReference type="InterPro" id="IPR036217">
    <property type="entry name" value="MethylDNA_cys_MeTrfase_DNAb"/>
</dbReference>
<dbReference type="Proteomes" id="UP000253046">
    <property type="component" value="Unassembled WGS sequence"/>
</dbReference>
<proteinExistence type="predicted"/>
<dbReference type="EMBL" id="QNRY01000064">
    <property type="protein sequence ID" value="RBP57519.1"/>
    <property type="molecule type" value="Genomic_DNA"/>
</dbReference>
<keyword evidence="3" id="KW-0808">Transferase</keyword>
<sequence>MNELQDLFTHAQLVGGDAAFEQRMAQVVGFVDEPDVGLALPLDIRGTAFQQRVWQALREIPAGETASYRDIARG</sequence>
<feature type="domain" description="Methylated-DNA-[protein]-cysteine S-methyltransferase DNA binding" evidence="2">
    <location>
        <begin position="48"/>
        <end position="73"/>
    </location>
</feature>
<dbReference type="SUPFAM" id="SSF53155">
    <property type="entry name" value="Methylated DNA-protein cysteine methyltransferase domain"/>
    <property type="match status" value="1"/>
</dbReference>
<dbReference type="SUPFAM" id="SSF46767">
    <property type="entry name" value="Methylated DNA-protein cysteine methyltransferase, C-terminal domain"/>
    <property type="match status" value="1"/>
</dbReference>
<keyword evidence="3" id="KW-0489">Methyltransferase</keyword>
<dbReference type="PANTHER" id="PTHR10815">
    <property type="entry name" value="METHYLATED-DNA--PROTEIN-CYSTEINE METHYLTRANSFERASE"/>
    <property type="match status" value="1"/>
</dbReference>
<dbReference type="Gene3D" id="1.10.10.10">
    <property type="entry name" value="Winged helix-like DNA-binding domain superfamily/Winged helix DNA-binding domain"/>
    <property type="match status" value="1"/>
</dbReference>
<dbReference type="InterPro" id="IPR036388">
    <property type="entry name" value="WH-like_DNA-bd_sf"/>
</dbReference>
<dbReference type="GO" id="GO:0003908">
    <property type="term" value="F:methylated-DNA-[protein]-cysteine S-methyltransferase activity"/>
    <property type="evidence" value="ECO:0007669"/>
    <property type="project" value="InterPro"/>
</dbReference>
<dbReference type="AlphaFoldDB" id="A0A366HWA5"/>
<dbReference type="GO" id="GO:0032259">
    <property type="term" value="P:methylation"/>
    <property type="evidence" value="ECO:0007669"/>
    <property type="project" value="UniProtKB-KW"/>
</dbReference>
<gene>
    <name evidence="3" type="ORF">DES54_1641</name>
</gene>
<evidence type="ECO:0000259" key="2">
    <source>
        <dbReference type="Pfam" id="PF01035"/>
    </source>
</evidence>
<dbReference type="Pfam" id="PF01035">
    <property type="entry name" value="DNA_binding_1"/>
    <property type="match status" value="1"/>
</dbReference>
<evidence type="ECO:0000313" key="4">
    <source>
        <dbReference type="Proteomes" id="UP000253046"/>
    </source>
</evidence>
<dbReference type="Gene3D" id="3.30.160.70">
    <property type="entry name" value="Methylated DNA-protein cysteine methyltransferase domain"/>
    <property type="match status" value="1"/>
</dbReference>
<protein>
    <submittedName>
        <fullName evidence="3">6-O-methylguanine DNA methyltransferase-like protein</fullName>
    </submittedName>
</protein>
<evidence type="ECO:0000313" key="3">
    <source>
        <dbReference type="EMBL" id="RBP57519.1"/>
    </source>
</evidence>
<keyword evidence="4" id="KW-1185">Reference proteome</keyword>
<name>A0A366HWA5_9GAMM</name>
<organism evidence="3 4">
    <name type="scientific">Brenneria salicis ATCC 15712 = DSM 30166</name>
    <dbReference type="NCBI Taxonomy" id="714314"/>
    <lineage>
        <taxon>Bacteria</taxon>
        <taxon>Pseudomonadati</taxon>
        <taxon>Pseudomonadota</taxon>
        <taxon>Gammaproteobacteria</taxon>
        <taxon>Enterobacterales</taxon>
        <taxon>Pectobacteriaceae</taxon>
        <taxon>Brenneria</taxon>
    </lineage>
</organism>
<dbReference type="InterPro" id="IPR036631">
    <property type="entry name" value="MGMT_N_sf"/>
</dbReference>
<dbReference type="InterPro" id="IPR014048">
    <property type="entry name" value="MethylDNA_cys_MeTrfase_DNA-bd"/>
</dbReference>
<keyword evidence="1" id="KW-0227">DNA damage</keyword>